<dbReference type="EMBL" id="CP069041">
    <property type="protein sequence ID" value="QRD05732.1"/>
    <property type="molecule type" value="Genomic_DNA"/>
</dbReference>
<name>A0A7U2NPH6_PHANO</name>
<accession>A0A7U2NPH6</accession>
<dbReference type="Proteomes" id="UP000663193">
    <property type="component" value="Chromosome 19"/>
</dbReference>
<dbReference type="AlphaFoldDB" id="A0A7U2NPH6"/>
<organism evidence="1 2">
    <name type="scientific">Phaeosphaeria nodorum (strain SN15 / ATCC MYA-4574 / FGSC 10173)</name>
    <name type="common">Glume blotch fungus</name>
    <name type="synonym">Parastagonospora nodorum</name>
    <dbReference type="NCBI Taxonomy" id="321614"/>
    <lineage>
        <taxon>Eukaryota</taxon>
        <taxon>Fungi</taxon>
        <taxon>Dikarya</taxon>
        <taxon>Ascomycota</taxon>
        <taxon>Pezizomycotina</taxon>
        <taxon>Dothideomycetes</taxon>
        <taxon>Pleosporomycetidae</taxon>
        <taxon>Pleosporales</taxon>
        <taxon>Pleosporineae</taxon>
        <taxon>Phaeosphaeriaceae</taxon>
        <taxon>Parastagonospora</taxon>
    </lineage>
</organism>
<dbReference type="VEuPathDB" id="FungiDB:JI435_422720"/>
<evidence type="ECO:0000313" key="1">
    <source>
        <dbReference type="EMBL" id="QRD05732.1"/>
    </source>
</evidence>
<protein>
    <submittedName>
        <fullName evidence="1">Uncharacterized protein</fullName>
    </submittedName>
</protein>
<sequence>MRKLAISRTGRAPSGLRQPRLAYTRVIGSNRRASHRTEFLVIWRNCTQGMHGWGSCAEKFSRTTVRSFEDCGDVGERAEIKLQLRMDAKLLISIQCLLIYCLVSRLV</sequence>
<keyword evidence="2" id="KW-1185">Reference proteome</keyword>
<evidence type="ECO:0000313" key="2">
    <source>
        <dbReference type="Proteomes" id="UP000663193"/>
    </source>
</evidence>
<reference evidence="2" key="1">
    <citation type="journal article" date="2021" name="BMC Genomics">
        <title>Chromosome-level genome assembly and manually-curated proteome of model necrotroph Parastagonospora nodorum Sn15 reveals a genome-wide trove of candidate effector homologs, and redundancy of virulence-related functions within an accessory chromosome.</title>
        <authorList>
            <person name="Bertazzoni S."/>
            <person name="Jones D.A.B."/>
            <person name="Phan H.T."/>
            <person name="Tan K.-C."/>
            <person name="Hane J.K."/>
        </authorList>
    </citation>
    <scope>NUCLEOTIDE SEQUENCE [LARGE SCALE GENOMIC DNA]</scope>
    <source>
        <strain evidence="2">SN15 / ATCC MYA-4574 / FGSC 10173)</strain>
    </source>
</reference>
<proteinExistence type="predicted"/>
<gene>
    <name evidence="1" type="ORF">JI435_422720</name>
</gene>